<evidence type="ECO:0000313" key="4">
    <source>
        <dbReference type="RefSeq" id="XP_022333545.1"/>
    </source>
</evidence>
<dbReference type="InterPro" id="IPR005225">
    <property type="entry name" value="Small_GTP-bd"/>
</dbReference>
<dbReference type="SMART" id="SM00174">
    <property type="entry name" value="RHO"/>
    <property type="match status" value="1"/>
</dbReference>
<gene>
    <name evidence="4" type="primary">LOC111130659</name>
</gene>
<dbReference type="PANTHER" id="PTHR24072">
    <property type="entry name" value="RHO FAMILY GTPASE"/>
    <property type="match status" value="1"/>
</dbReference>
<dbReference type="PROSITE" id="PS51419">
    <property type="entry name" value="RAB"/>
    <property type="match status" value="1"/>
</dbReference>
<dbReference type="CDD" id="cd00157">
    <property type="entry name" value="Rho"/>
    <property type="match status" value="1"/>
</dbReference>
<evidence type="ECO:0000313" key="3">
    <source>
        <dbReference type="Proteomes" id="UP000694844"/>
    </source>
</evidence>
<dbReference type="PROSITE" id="PS51420">
    <property type="entry name" value="RHO"/>
    <property type="match status" value="1"/>
</dbReference>
<protein>
    <submittedName>
        <fullName evidence="4">Cdc42 homolog</fullName>
    </submittedName>
</protein>
<evidence type="ECO:0000256" key="1">
    <source>
        <dbReference type="ARBA" id="ARBA00022741"/>
    </source>
</evidence>
<dbReference type="GO" id="GO:0005525">
    <property type="term" value="F:GTP binding"/>
    <property type="evidence" value="ECO:0007669"/>
    <property type="project" value="UniProtKB-KW"/>
</dbReference>
<dbReference type="PROSITE" id="PS51421">
    <property type="entry name" value="RAS"/>
    <property type="match status" value="1"/>
</dbReference>
<accession>A0A8B8DZZ3</accession>
<dbReference type="OrthoDB" id="25896at2759"/>
<dbReference type="Proteomes" id="UP000694844">
    <property type="component" value="Chromosome 4"/>
</dbReference>
<dbReference type="GO" id="GO:0007264">
    <property type="term" value="P:small GTPase-mediated signal transduction"/>
    <property type="evidence" value="ECO:0007669"/>
    <property type="project" value="InterPro"/>
</dbReference>
<evidence type="ECO:0000256" key="2">
    <source>
        <dbReference type="ARBA" id="ARBA00023134"/>
    </source>
</evidence>
<dbReference type="GO" id="GO:0003924">
    <property type="term" value="F:GTPase activity"/>
    <property type="evidence" value="ECO:0007669"/>
    <property type="project" value="InterPro"/>
</dbReference>
<dbReference type="SMART" id="SM00173">
    <property type="entry name" value="RAS"/>
    <property type="match status" value="1"/>
</dbReference>
<dbReference type="SMART" id="SM00175">
    <property type="entry name" value="RAB"/>
    <property type="match status" value="1"/>
</dbReference>
<dbReference type="SUPFAM" id="SSF52540">
    <property type="entry name" value="P-loop containing nucleoside triphosphate hydrolases"/>
    <property type="match status" value="1"/>
</dbReference>
<dbReference type="RefSeq" id="XP_022333545.1">
    <property type="nucleotide sequence ID" value="XM_022477837.1"/>
</dbReference>
<keyword evidence="3" id="KW-1185">Reference proteome</keyword>
<keyword evidence="1" id="KW-0547">Nucleotide-binding</keyword>
<dbReference type="InterPro" id="IPR003578">
    <property type="entry name" value="Small_GTPase_Rho"/>
</dbReference>
<dbReference type="GeneID" id="111130659"/>
<proteinExistence type="predicted"/>
<dbReference type="NCBIfam" id="TIGR00231">
    <property type="entry name" value="small_GTP"/>
    <property type="match status" value="1"/>
</dbReference>
<dbReference type="KEGG" id="cvn:111130659"/>
<organism evidence="3 4">
    <name type="scientific">Crassostrea virginica</name>
    <name type="common">Eastern oyster</name>
    <dbReference type="NCBI Taxonomy" id="6565"/>
    <lineage>
        <taxon>Eukaryota</taxon>
        <taxon>Metazoa</taxon>
        <taxon>Spiralia</taxon>
        <taxon>Lophotrochozoa</taxon>
        <taxon>Mollusca</taxon>
        <taxon>Bivalvia</taxon>
        <taxon>Autobranchia</taxon>
        <taxon>Pteriomorphia</taxon>
        <taxon>Ostreida</taxon>
        <taxon>Ostreoidea</taxon>
        <taxon>Ostreidae</taxon>
        <taxon>Crassostrea</taxon>
    </lineage>
</organism>
<dbReference type="Gene3D" id="3.40.50.300">
    <property type="entry name" value="P-loop containing nucleotide triphosphate hydrolases"/>
    <property type="match status" value="1"/>
</dbReference>
<dbReference type="AlphaFoldDB" id="A0A8B8DZZ3"/>
<reference evidence="4" key="1">
    <citation type="submission" date="2025-08" db="UniProtKB">
        <authorList>
            <consortium name="RefSeq"/>
        </authorList>
    </citation>
    <scope>IDENTIFICATION</scope>
    <source>
        <tissue evidence="4">Whole sample</tissue>
    </source>
</reference>
<sequence>MVVQVDKFTVQCSLVGDAMIGKSSLAKAITGEQFQEGYIATTEDNYSASLSVAGDKYSLSILDLSGQHDFDQVRTQEYRTNDIFVVCFSAVDRESLESIRDFWIPEIHQVDRKRPIVLVATQTDLRSQESDHITKEEGQELAKQIGAFSYLECSAVERTGVKEVYEQVVMATLKCRKRRSSLIKRVFGR</sequence>
<dbReference type="Pfam" id="PF00071">
    <property type="entry name" value="Ras"/>
    <property type="match status" value="1"/>
</dbReference>
<dbReference type="PRINTS" id="PR00449">
    <property type="entry name" value="RASTRNSFRMNG"/>
</dbReference>
<name>A0A8B8DZZ3_CRAVI</name>
<keyword evidence="2" id="KW-0342">GTP-binding</keyword>
<dbReference type="InterPro" id="IPR001806">
    <property type="entry name" value="Small_GTPase"/>
</dbReference>
<dbReference type="InterPro" id="IPR027417">
    <property type="entry name" value="P-loop_NTPase"/>
</dbReference>